<dbReference type="InterPro" id="IPR040807">
    <property type="entry name" value="DUF5522"/>
</dbReference>
<dbReference type="PANTHER" id="PTHR21037">
    <property type="entry name" value="39S RIBOSOMAL PROTEIN L14, MITOCHONDRIAL"/>
    <property type="match status" value="1"/>
</dbReference>
<evidence type="ECO:0000256" key="1">
    <source>
        <dbReference type="SAM" id="MobiDB-lite"/>
    </source>
</evidence>
<dbReference type="Proteomes" id="UP000649739">
    <property type="component" value="Unassembled WGS sequence"/>
</dbReference>
<feature type="compositionally biased region" description="Basic and acidic residues" evidence="1">
    <location>
        <begin position="19"/>
        <end position="31"/>
    </location>
</feature>
<gene>
    <name evidence="2" type="ORF">GCM10010123_04470</name>
</gene>
<dbReference type="RefSeq" id="WP_189168293.1">
    <property type="nucleotide sequence ID" value="NZ_BMQB01000001.1"/>
</dbReference>
<keyword evidence="3" id="KW-1185">Reference proteome</keyword>
<organism evidence="2 3">
    <name type="scientific">Pilimelia anulata</name>
    <dbReference type="NCBI Taxonomy" id="53371"/>
    <lineage>
        <taxon>Bacteria</taxon>
        <taxon>Bacillati</taxon>
        <taxon>Actinomycetota</taxon>
        <taxon>Actinomycetes</taxon>
        <taxon>Micromonosporales</taxon>
        <taxon>Micromonosporaceae</taxon>
        <taxon>Pilimelia</taxon>
    </lineage>
</organism>
<proteinExistence type="predicted"/>
<dbReference type="EMBL" id="BMQB01000001">
    <property type="protein sequence ID" value="GGJ77560.1"/>
    <property type="molecule type" value="Genomic_DNA"/>
</dbReference>
<evidence type="ECO:0000313" key="2">
    <source>
        <dbReference type="EMBL" id="GGJ77560.1"/>
    </source>
</evidence>
<dbReference type="PANTHER" id="PTHR21037:SF2">
    <property type="entry name" value="SIMILAR TO NOVEL PROTEIN"/>
    <property type="match status" value="1"/>
</dbReference>
<evidence type="ECO:0000313" key="3">
    <source>
        <dbReference type="Proteomes" id="UP000649739"/>
    </source>
</evidence>
<reference evidence="2" key="1">
    <citation type="journal article" date="2014" name="Int. J. Syst. Evol. Microbiol.">
        <title>Complete genome sequence of Corynebacterium casei LMG S-19264T (=DSM 44701T), isolated from a smear-ripened cheese.</title>
        <authorList>
            <consortium name="US DOE Joint Genome Institute (JGI-PGF)"/>
            <person name="Walter F."/>
            <person name="Albersmeier A."/>
            <person name="Kalinowski J."/>
            <person name="Ruckert C."/>
        </authorList>
    </citation>
    <scope>NUCLEOTIDE SEQUENCE</scope>
    <source>
        <strain evidence="2">JCM 3090</strain>
    </source>
</reference>
<reference evidence="2" key="2">
    <citation type="submission" date="2020-09" db="EMBL/GenBank/DDBJ databases">
        <authorList>
            <person name="Sun Q."/>
            <person name="Ohkuma M."/>
        </authorList>
    </citation>
    <scope>NUCLEOTIDE SEQUENCE</scope>
    <source>
        <strain evidence="2">JCM 3090</strain>
    </source>
</reference>
<dbReference type="AlphaFoldDB" id="A0A8J3B6T6"/>
<name>A0A8J3B6T6_9ACTN</name>
<accession>A0A8J3B6T6</accession>
<protein>
    <submittedName>
        <fullName evidence="2">Uncharacterized protein</fullName>
    </submittedName>
</protein>
<sequence>MAERDPAPRALPLAPRPLTEPHPDRLPPDHPRRARVLAAHAAALAAGAAGYPDPDTGLFVLTAGFLAARGTCCGRGCRHCPYAT</sequence>
<feature type="region of interest" description="Disordered" evidence="1">
    <location>
        <begin position="1"/>
        <end position="31"/>
    </location>
</feature>
<dbReference type="Pfam" id="PF17653">
    <property type="entry name" value="DUF5522"/>
    <property type="match status" value="1"/>
</dbReference>
<comment type="caution">
    <text evidence="2">The sequence shown here is derived from an EMBL/GenBank/DDBJ whole genome shotgun (WGS) entry which is preliminary data.</text>
</comment>